<organism evidence="9 10">
    <name type="scientific">Paenibacillus lignilyticus</name>
    <dbReference type="NCBI Taxonomy" id="1172615"/>
    <lineage>
        <taxon>Bacteria</taxon>
        <taxon>Bacillati</taxon>
        <taxon>Bacillota</taxon>
        <taxon>Bacilli</taxon>
        <taxon>Bacillales</taxon>
        <taxon>Paenibacillaceae</taxon>
        <taxon>Paenibacillus</taxon>
    </lineage>
</organism>
<dbReference type="InterPro" id="IPR014756">
    <property type="entry name" value="Ig_E-set"/>
</dbReference>
<dbReference type="PANTHER" id="PTHR34820">
    <property type="entry name" value="INNER MEMBRANE PROTEIN YEBZ"/>
    <property type="match status" value="1"/>
</dbReference>
<evidence type="ECO:0000256" key="1">
    <source>
        <dbReference type="ARBA" id="ARBA00004196"/>
    </source>
</evidence>
<dbReference type="Proteomes" id="UP000673394">
    <property type="component" value="Unassembled WGS sequence"/>
</dbReference>
<dbReference type="RefSeq" id="WP_210657890.1">
    <property type="nucleotide sequence ID" value="NZ_JAGKSP010000003.1"/>
</dbReference>
<dbReference type="InterPro" id="IPR032694">
    <property type="entry name" value="CopC/D"/>
</dbReference>
<keyword evidence="3 7" id="KW-0732">Signal</keyword>
<evidence type="ECO:0000313" key="10">
    <source>
        <dbReference type="Proteomes" id="UP000673394"/>
    </source>
</evidence>
<comment type="subcellular location">
    <subcellularLocation>
        <location evidence="1">Cell envelope</location>
    </subcellularLocation>
</comment>
<dbReference type="InterPro" id="IPR007348">
    <property type="entry name" value="CopC_dom"/>
</dbReference>
<keyword evidence="6" id="KW-0472">Membrane</keyword>
<keyword evidence="4" id="KW-0186">Copper</keyword>
<keyword evidence="10" id="KW-1185">Reference proteome</keyword>
<feature type="transmembrane region" description="Helical" evidence="6">
    <location>
        <begin position="200"/>
        <end position="220"/>
    </location>
</feature>
<evidence type="ECO:0000259" key="8">
    <source>
        <dbReference type="Pfam" id="PF04234"/>
    </source>
</evidence>
<evidence type="ECO:0000256" key="7">
    <source>
        <dbReference type="SAM" id="SignalP"/>
    </source>
</evidence>
<accession>A0ABS5CB70</accession>
<dbReference type="Gene3D" id="2.60.40.1220">
    <property type="match status" value="1"/>
</dbReference>
<dbReference type="EMBL" id="JAGKSP010000003">
    <property type="protein sequence ID" value="MBP3963075.1"/>
    <property type="molecule type" value="Genomic_DNA"/>
</dbReference>
<dbReference type="InterPro" id="IPR014755">
    <property type="entry name" value="Cu-Rt/internalin_Ig-like"/>
</dbReference>
<comment type="caution">
    <text evidence="9">The sequence shown here is derived from an EMBL/GenBank/DDBJ whole genome shotgun (WGS) entry which is preliminary data.</text>
</comment>
<proteinExistence type="predicted"/>
<dbReference type="SUPFAM" id="SSF81296">
    <property type="entry name" value="E set domains"/>
    <property type="match status" value="1"/>
</dbReference>
<evidence type="ECO:0000256" key="4">
    <source>
        <dbReference type="ARBA" id="ARBA00023008"/>
    </source>
</evidence>
<reference evidence="9 10" key="1">
    <citation type="submission" date="2021-04" db="EMBL/GenBank/DDBJ databases">
        <title>Paenibacillus sp. DLE-14 whole genome sequence.</title>
        <authorList>
            <person name="Ham Y.J."/>
        </authorList>
    </citation>
    <scope>NUCLEOTIDE SEQUENCE [LARGE SCALE GENOMIC DNA]</scope>
    <source>
        <strain evidence="9 10">DLE-14</strain>
    </source>
</reference>
<name>A0ABS5CB70_9BACL</name>
<dbReference type="Pfam" id="PF04234">
    <property type="entry name" value="CopC"/>
    <property type="match status" value="1"/>
</dbReference>
<evidence type="ECO:0000256" key="3">
    <source>
        <dbReference type="ARBA" id="ARBA00022729"/>
    </source>
</evidence>
<dbReference type="PANTHER" id="PTHR34820:SF4">
    <property type="entry name" value="INNER MEMBRANE PROTEIN YEBZ"/>
    <property type="match status" value="1"/>
</dbReference>
<evidence type="ECO:0000313" key="9">
    <source>
        <dbReference type="EMBL" id="MBP3963075.1"/>
    </source>
</evidence>
<keyword evidence="6" id="KW-0812">Transmembrane</keyword>
<feature type="chain" id="PRO_5047133195" evidence="7">
    <location>
        <begin position="24"/>
        <end position="222"/>
    </location>
</feature>
<feature type="signal peptide" evidence="7">
    <location>
        <begin position="1"/>
        <end position="23"/>
    </location>
</feature>
<keyword evidence="2" id="KW-0479">Metal-binding</keyword>
<gene>
    <name evidence="9" type="ORF">I8J30_10225</name>
</gene>
<sequence>MNKYLALCFALFVALLLPRTVSAHTDLKSSTPAKDETVTTAVSEITLSFATEIEPVVVLKVTDASNKEIPVKIEAGEDQLTGVLDAPLADGAYTVNWRIIGEDGHNIKGNYSFTVALPAEAAPAPDTAMTPENASDSSGNTENTSTQADTQTEQNEAPGAANTSESVNPSDATDQTAEDVVPEQFVNAADKNQSNKNKTWTEIGAVGCLVLLFFLFRAIMKK</sequence>
<feature type="region of interest" description="Disordered" evidence="5">
    <location>
        <begin position="124"/>
        <end position="177"/>
    </location>
</feature>
<evidence type="ECO:0000256" key="2">
    <source>
        <dbReference type="ARBA" id="ARBA00022723"/>
    </source>
</evidence>
<feature type="compositionally biased region" description="Polar residues" evidence="5">
    <location>
        <begin position="130"/>
        <end position="175"/>
    </location>
</feature>
<protein>
    <submittedName>
        <fullName evidence="9">Copper resistance protein CopC</fullName>
    </submittedName>
</protein>
<evidence type="ECO:0000256" key="6">
    <source>
        <dbReference type="SAM" id="Phobius"/>
    </source>
</evidence>
<feature type="domain" description="CopC" evidence="8">
    <location>
        <begin position="24"/>
        <end position="115"/>
    </location>
</feature>
<evidence type="ECO:0000256" key="5">
    <source>
        <dbReference type="SAM" id="MobiDB-lite"/>
    </source>
</evidence>
<keyword evidence="6" id="KW-1133">Transmembrane helix</keyword>